<feature type="compositionally biased region" description="Pro residues" evidence="3">
    <location>
        <begin position="207"/>
        <end position="249"/>
    </location>
</feature>
<dbReference type="InterPro" id="IPR003961">
    <property type="entry name" value="FN3_dom"/>
</dbReference>
<dbReference type="InterPro" id="IPR036116">
    <property type="entry name" value="FN3_sf"/>
</dbReference>
<feature type="compositionally biased region" description="Polar residues" evidence="3">
    <location>
        <begin position="385"/>
        <end position="395"/>
    </location>
</feature>
<feature type="transmembrane region" description="Helical" evidence="4">
    <location>
        <begin position="269"/>
        <end position="292"/>
    </location>
</feature>
<feature type="region of interest" description="Disordered" evidence="3">
    <location>
        <begin position="385"/>
        <end position="406"/>
    </location>
</feature>
<dbReference type="CDD" id="cd00063">
    <property type="entry name" value="FN3"/>
    <property type="match status" value="1"/>
</dbReference>
<reference evidence="6 7" key="1">
    <citation type="submission" date="2019-02" db="EMBL/GenBank/DDBJ databases">
        <title>Sequencing the genomes of 1000 actinobacteria strains.</title>
        <authorList>
            <person name="Klenk H.-P."/>
        </authorList>
    </citation>
    <scope>NUCLEOTIDE SEQUENCE [LARGE SCALE GENOMIC DNA]</scope>
    <source>
        <strain evidence="6 7">DSM 45162</strain>
    </source>
</reference>
<dbReference type="AlphaFoldDB" id="A0A4Q7ZQ06"/>
<feature type="compositionally biased region" description="Low complexity" evidence="3">
    <location>
        <begin position="250"/>
        <end position="260"/>
    </location>
</feature>
<keyword evidence="2" id="KW-0624">Polysaccharide degradation</keyword>
<dbReference type="InterPro" id="IPR011990">
    <property type="entry name" value="TPR-like_helical_dom_sf"/>
</dbReference>
<dbReference type="OrthoDB" id="3351163at2"/>
<evidence type="ECO:0000259" key="5">
    <source>
        <dbReference type="PROSITE" id="PS50853"/>
    </source>
</evidence>
<dbReference type="Pfam" id="PF00041">
    <property type="entry name" value="fn3"/>
    <property type="match status" value="1"/>
</dbReference>
<dbReference type="GO" id="GO:0000272">
    <property type="term" value="P:polysaccharide catabolic process"/>
    <property type="evidence" value="ECO:0007669"/>
    <property type="project" value="UniProtKB-KW"/>
</dbReference>
<evidence type="ECO:0000256" key="3">
    <source>
        <dbReference type="SAM" id="MobiDB-lite"/>
    </source>
</evidence>
<dbReference type="PROSITE" id="PS50853">
    <property type="entry name" value="FN3"/>
    <property type="match status" value="1"/>
</dbReference>
<dbReference type="Pfam" id="PF13424">
    <property type="entry name" value="TPR_12"/>
    <property type="match status" value="1"/>
</dbReference>
<evidence type="ECO:0000313" key="6">
    <source>
        <dbReference type="EMBL" id="RZU53178.1"/>
    </source>
</evidence>
<keyword evidence="4" id="KW-0812">Transmembrane</keyword>
<accession>A0A4Q7ZQ06</accession>
<proteinExistence type="predicted"/>
<evidence type="ECO:0000313" key="7">
    <source>
        <dbReference type="Proteomes" id="UP000292564"/>
    </source>
</evidence>
<keyword evidence="7" id="KW-1185">Reference proteome</keyword>
<evidence type="ECO:0000256" key="4">
    <source>
        <dbReference type="SAM" id="Phobius"/>
    </source>
</evidence>
<protein>
    <submittedName>
        <fullName evidence="6">Fibronectin type III domain protein</fullName>
    </submittedName>
</protein>
<keyword evidence="4" id="KW-0472">Membrane</keyword>
<gene>
    <name evidence="6" type="ORF">EV385_5064</name>
</gene>
<dbReference type="EMBL" id="SHKY01000001">
    <property type="protein sequence ID" value="RZU53178.1"/>
    <property type="molecule type" value="Genomic_DNA"/>
</dbReference>
<organism evidence="6 7">
    <name type="scientific">Krasilnikovia cinnamomea</name>
    <dbReference type="NCBI Taxonomy" id="349313"/>
    <lineage>
        <taxon>Bacteria</taxon>
        <taxon>Bacillati</taxon>
        <taxon>Actinomycetota</taxon>
        <taxon>Actinomycetes</taxon>
        <taxon>Micromonosporales</taxon>
        <taxon>Micromonosporaceae</taxon>
        <taxon>Krasilnikovia</taxon>
    </lineage>
</organism>
<evidence type="ECO:0000256" key="2">
    <source>
        <dbReference type="ARBA" id="ARBA00023326"/>
    </source>
</evidence>
<comment type="caution">
    <text evidence="6">The sequence shown here is derived from an EMBL/GenBank/DDBJ whole genome shotgun (WGS) entry which is preliminary data.</text>
</comment>
<keyword evidence="1" id="KW-0378">Hydrolase</keyword>
<dbReference type="Gene3D" id="1.25.40.10">
    <property type="entry name" value="Tetratricopeptide repeat domain"/>
    <property type="match status" value="1"/>
</dbReference>
<dbReference type="GO" id="GO:0016798">
    <property type="term" value="F:hydrolase activity, acting on glycosyl bonds"/>
    <property type="evidence" value="ECO:0007669"/>
    <property type="project" value="UniProtKB-KW"/>
</dbReference>
<dbReference type="Proteomes" id="UP000292564">
    <property type="component" value="Unassembled WGS sequence"/>
</dbReference>
<keyword evidence="4" id="KW-1133">Transmembrane helix</keyword>
<dbReference type="SUPFAM" id="SSF49265">
    <property type="entry name" value="Fibronectin type III"/>
    <property type="match status" value="1"/>
</dbReference>
<feature type="region of interest" description="Disordered" evidence="3">
    <location>
        <begin position="295"/>
        <end position="317"/>
    </location>
</feature>
<sequence>MTSVSQPSALTAARQHAQALAGSGDLAGARAVLERAAEMGRAGLGEDDPDVLATAHQLAGVHQQADDPAAARRVLEEAYAAGQWRLGDADPLMLAISFDLGVVAAELGNRHEARRAFSRVAEHGPAVLGAEHWTVAQARAFLGEESPTAQPAGADGMPAAPRDTAGGDALSEPTVIVPTVGSRPAPSAPTDTGLPPAGQHRPVAYPDAPPAARPAFGPAPTPAPTPARPGPGPAPSSAPPLTPPPPGPVPTGAAVPATGGSTYGRRGPALFAAIAAVLAAVIAVVALVVVLARGNDRPRQPDQPSLEGAPPTDVRLRDSGTSIEVSWTDPASGMTSFVVSVGHPGEVLKPMGHPGPGETSFDLKGLNPELDYCVAVVAVYSTTKFASSPPTCTSRSGGGAQPSATQ</sequence>
<keyword evidence="1" id="KW-0326">Glycosidase</keyword>
<dbReference type="SMART" id="SM00060">
    <property type="entry name" value="FN3"/>
    <property type="match status" value="1"/>
</dbReference>
<dbReference type="SUPFAM" id="SSF48452">
    <property type="entry name" value="TPR-like"/>
    <property type="match status" value="1"/>
</dbReference>
<feature type="region of interest" description="Disordered" evidence="3">
    <location>
        <begin position="146"/>
        <end position="260"/>
    </location>
</feature>
<feature type="domain" description="Fibronectin type-III" evidence="5">
    <location>
        <begin position="310"/>
        <end position="403"/>
    </location>
</feature>
<dbReference type="InterPro" id="IPR013783">
    <property type="entry name" value="Ig-like_fold"/>
</dbReference>
<evidence type="ECO:0000256" key="1">
    <source>
        <dbReference type="ARBA" id="ARBA00023295"/>
    </source>
</evidence>
<keyword evidence="2" id="KW-0119">Carbohydrate metabolism</keyword>
<dbReference type="Gene3D" id="2.60.40.10">
    <property type="entry name" value="Immunoglobulins"/>
    <property type="match status" value="1"/>
</dbReference>
<name>A0A4Q7ZQ06_9ACTN</name>